<dbReference type="Pfam" id="PF13525">
    <property type="entry name" value="YfiO"/>
    <property type="match status" value="1"/>
</dbReference>
<dbReference type="HAMAP" id="MF_02066">
    <property type="entry name" value="CpoB"/>
    <property type="match status" value="1"/>
</dbReference>
<dbReference type="InterPro" id="IPR014162">
    <property type="entry name" value="CpoB_C"/>
</dbReference>
<evidence type="ECO:0000256" key="1">
    <source>
        <dbReference type="ARBA" id="ARBA00022729"/>
    </source>
</evidence>
<protein>
    <submittedName>
        <fullName evidence="4">Tol-pal system protein YbgF</fullName>
    </submittedName>
</protein>
<feature type="domain" description="Outer membrane lipoprotein BamD-like" evidence="3">
    <location>
        <begin position="174"/>
        <end position="295"/>
    </location>
</feature>
<proteinExistence type="inferred from homology"/>
<comment type="caution">
    <text evidence="4">The sequence shown here is derived from an EMBL/GenBank/DDBJ whole genome shotgun (WGS) entry which is preliminary data.</text>
</comment>
<feature type="compositionally biased region" description="Polar residues" evidence="2">
    <location>
        <begin position="176"/>
        <end position="187"/>
    </location>
</feature>
<keyword evidence="1" id="KW-0732">Signal</keyword>
<evidence type="ECO:0000313" key="5">
    <source>
        <dbReference type="Proteomes" id="UP000264071"/>
    </source>
</evidence>
<feature type="compositionally biased region" description="Pro residues" evidence="2">
    <location>
        <begin position="133"/>
        <end position="144"/>
    </location>
</feature>
<dbReference type="InterPro" id="IPR039565">
    <property type="entry name" value="BamD-like"/>
</dbReference>
<name>A0A3D4V8T0_9BACT</name>
<dbReference type="EMBL" id="DPIY01000007">
    <property type="protein sequence ID" value="HCT57132.1"/>
    <property type="molecule type" value="Genomic_DNA"/>
</dbReference>
<dbReference type="InterPro" id="IPR034706">
    <property type="entry name" value="CpoB"/>
</dbReference>
<feature type="region of interest" description="Disordered" evidence="2">
    <location>
        <begin position="130"/>
        <end position="187"/>
    </location>
</feature>
<dbReference type="InterPro" id="IPR011990">
    <property type="entry name" value="TPR-like_helical_dom_sf"/>
</dbReference>
<dbReference type="NCBIfam" id="TIGR02795">
    <property type="entry name" value="tol_pal_ybgF"/>
    <property type="match status" value="1"/>
</dbReference>
<gene>
    <name evidence="4" type="primary">ygbF</name>
    <name evidence="4" type="ORF">DGD08_07950</name>
</gene>
<sequence length="295" mass="31758">MFTATPGGLTMRSHRVWRLVPLVALLATGGCFATRGDVRIVQNDVLTLRSEMLRQQQQHQESLTQTMRLLQVASDSLSRVGARTVSIQGDVRGEMRAIREQLLQVQTLLGQSQATIGRLRAELEARNNAAPAPALPPTGQPSGPPTASGSPRNPPAATPAPVDTAAMPPTGPGPNQLFTNGMDQLNRGSTSTARTLFQELITTYPTSDYVPDAQYWIAESLAKENNLAAADAAYAAVVSAHPTSAKAPTALYKRAQLLLRQNNATQAKQLFEQVIAKYPRSNEAALAEETLKTLR</sequence>
<dbReference type="Gene3D" id="1.25.40.10">
    <property type="entry name" value="Tetratricopeptide repeat domain"/>
    <property type="match status" value="1"/>
</dbReference>
<dbReference type="SUPFAM" id="SSF48452">
    <property type="entry name" value="TPR-like"/>
    <property type="match status" value="1"/>
</dbReference>
<dbReference type="AlphaFoldDB" id="A0A3D4V8T0"/>
<dbReference type="Proteomes" id="UP000264071">
    <property type="component" value="Unassembled WGS sequence"/>
</dbReference>
<feature type="compositionally biased region" description="Low complexity" evidence="2">
    <location>
        <begin position="159"/>
        <end position="168"/>
    </location>
</feature>
<accession>A0A3D4V8T0</accession>
<reference evidence="4 5" key="1">
    <citation type="journal article" date="2018" name="Nat. Biotechnol.">
        <title>A standardized bacterial taxonomy based on genome phylogeny substantially revises the tree of life.</title>
        <authorList>
            <person name="Parks D.H."/>
            <person name="Chuvochina M."/>
            <person name="Waite D.W."/>
            <person name="Rinke C."/>
            <person name="Skarshewski A."/>
            <person name="Chaumeil P.A."/>
            <person name="Hugenholtz P."/>
        </authorList>
    </citation>
    <scope>NUCLEOTIDE SEQUENCE [LARGE SCALE GENOMIC DNA]</scope>
    <source>
        <strain evidence="4">UBA8844</strain>
    </source>
</reference>
<evidence type="ECO:0000259" key="3">
    <source>
        <dbReference type="Pfam" id="PF13525"/>
    </source>
</evidence>
<organism evidence="4 5">
    <name type="scientific">Gemmatimonas aurantiaca</name>
    <dbReference type="NCBI Taxonomy" id="173480"/>
    <lineage>
        <taxon>Bacteria</taxon>
        <taxon>Pseudomonadati</taxon>
        <taxon>Gemmatimonadota</taxon>
        <taxon>Gemmatimonadia</taxon>
        <taxon>Gemmatimonadales</taxon>
        <taxon>Gemmatimonadaceae</taxon>
        <taxon>Gemmatimonas</taxon>
    </lineage>
</organism>
<evidence type="ECO:0000313" key="4">
    <source>
        <dbReference type="EMBL" id="HCT57132.1"/>
    </source>
</evidence>
<evidence type="ECO:0000256" key="2">
    <source>
        <dbReference type="SAM" id="MobiDB-lite"/>
    </source>
</evidence>
<dbReference type="GO" id="GO:0051301">
    <property type="term" value="P:cell division"/>
    <property type="evidence" value="ECO:0007669"/>
    <property type="project" value="InterPro"/>
</dbReference>